<keyword evidence="1" id="KW-0863">Zinc-finger</keyword>
<accession>A0A9P4L5J7</accession>
<comment type="caution">
    <text evidence="4">The sequence shown here is derived from an EMBL/GenBank/DDBJ whole genome shotgun (WGS) entry which is preliminary data.</text>
</comment>
<feature type="region of interest" description="Disordered" evidence="2">
    <location>
        <begin position="165"/>
        <end position="194"/>
    </location>
</feature>
<evidence type="ECO:0000256" key="2">
    <source>
        <dbReference type="SAM" id="MobiDB-lite"/>
    </source>
</evidence>
<gene>
    <name evidence="4" type="ORF">K460DRAFT_407126</name>
</gene>
<reference evidence="4" key="1">
    <citation type="submission" date="2020-01" db="EMBL/GenBank/DDBJ databases">
        <authorList>
            <consortium name="DOE Joint Genome Institute"/>
            <person name="Haridas S."/>
            <person name="Albert R."/>
            <person name="Binder M."/>
            <person name="Bloem J."/>
            <person name="Labutti K."/>
            <person name="Salamov A."/>
            <person name="Andreopoulos B."/>
            <person name="Baker S.E."/>
            <person name="Barry K."/>
            <person name="Bills G."/>
            <person name="Bluhm B.H."/>
            <person name="Cannon C."/>
            <person name="Castanera R."/>
            <person name="Culley D.E."/>
            <person name="Daum C."/>
            <person name="Ezra D."/>
            <person name="Gonzalez J.B."/>
            <person name="Henrissat B."/>
            <person name="Kuo A."/>
            <person name="Liang C."/>
            <person name="Lipzen A."/>
            <person name="Lutzoni F."/>
            <person name="Magnuson J."/>
            <person name="Mondo S."/>
            <person name="Nolan M."/>
            <person name="Ohm R."/>
            <person name="Pangilinan J."/>
            <person name="Park H.-J."/>
            <person name="Ramirez L."/>
            <person name="Alfaro M."/>
            <person name="Sun H."/>
            <person name="Tritt A."/>
            <person name="Yoshinaga Y."/>
            <person name="Zwiers L.-H."/>
            <person name="Turgeon B.G."/>
            <person name="Goodwin S.B."/>
            <person name="Spatafora J.W."/>
            <person name="Crous P.W."/>
            <person name="Grigoriev I.V."/>
        </authorList>
    </citation>
    <scope>NUCLEOTIDE SEQUENCE</scope>
    <source>
        <strain evidence="4">CBS 394.84</strain>
    </source>
</reference>
<dbReference type="Proteomes" id="UP000800039">
    <property type="component" value="Unassembled WGS sequence"/>
</dbReference>
<dbReference type="SMART" id="SM00355">
    <property type="entry name" value="ZnF_C2H2"/>
    <property type="match status" value="1"/>
</dbReference>
<keyword evidence="1" id="KW-0479">Metal-binding</keyword>
<evidence type="ECO:0000259" key="3">
    <source>
        <dbReference type="PROSITE" id="PS50157"/>
    </source>
</evidence>
<evidence type="ECO:0000256" key="1">
    <source>
        <dbReference type="PROSITE-ProRule" id="PRU00042"/>
    </source>
</evidence>
<feature type="compositionally biased region" description="Polar residues" evidence="2">
    <location>
        <begin position="90"/>
        <end position="106"/>
    </location>
</feature>
<dbReference type="AlphaFoldDB" id="A0A9P4L5J7"/>
<dbReference type="OrthoDB" id="6365676at2759"/>
<name>A0A9P4L5J7_9PLEO</name>
<organism evidence="4 5">
    <name type="scientific">Cucurbitaria berberidis CBS 394.84</name>
    <dbReference type="NCBI Taxonomy" id="1168544"/>
    <lineage>
        <taxon>Eukaryota</taxon>
        <taxon>Fungi</taxon>
        <taxon>Dikarya</taxon>
        <taxon>Ascomycota</taxon>
        <taxon>Pezizomycotina</taxon>
        <taxon>Dothideomycetes</taxon>
        <taxon>Pleosporomycetidae</taxon>
        <taxon>Pleosporales</taxon>
        <taxon>Pleosporineae</taxon>
        <taxon>Cucurbitariaceae</taxon>
        <taxon>Cucurbitaria</taxon>
    </lineage>
</organism>
<feature type="domain" description="C2H2-type" evidence="3">
    <location>
        <begin position="236"/>
        <end position="265"/>
    </location>
</feature>
<feature type="compositionally biased region" description="Polar residues" evidence="2">
    <location>
        <begin position="133"/>
        <end position="146"/>
    </location>
</feature>
<dbReference type="PROSITE" id="PS00028">
    <property type="entry name" value="ZINC_FINGER_C2H2_1"/>
    <property type="match status" value="1"/>
</dbReference>
<dbReference type="EMBL" id="ML976617">
    <property type="protein sequence ID" value="KAF1842735.1"/>
    <property type="molecule type" value="Genomic_DNA"/>
</dbReference>
<evidence type="ECO:0000313" key="4">
    <source>
        <dbReference type="EMBL" id="KAF1842735.1"/>
    </source>
</evidence>
<dbReference type="InterPro" id="IPR036236">
    <property type="entry name" value="Znf_C2H2_sf"/>
</dbReference>
<protein>
    <recommendedName>
        <fullName evidence="3">C2H2-type domain-containing protein</fullName>
    </recommendedName>
</protein>
<feature type="compositionally biased region" description="Polar residues" evidence="2">
    <location>
        <begin position="14"/>
        <end position="26"/>
    </location>
</feature>
<dbReference type="RefSeq" id="XP_040785298.1">
    <property type="nucleotide sequence ID" value="XM_040937034.1"/>
</dbReference>
<dbReference type="SUPFAM" id="SSF57667">
    <property type="entry name" value="beta-beta-alpha zinc fingers"/>
    <property type="match status" value="1"/>
</dbReference>
<sequence length="271" mass="29730">MVRTHPDDGRDQPWSPQNNEGYSVPTNTAWVRGPGVNEIRQQYGVQLTPRSDMYTTNWSHEAFASTNTNAVPYHLGGGFQELTAATYNATGSGSEWRSPQAGQQRQIYPPGHGLPENYQYEYQRTSYPDHGYHSTTKGQDGRSSYAPQAGRLTAQEIESLNIYDPSTASASTSPHNPSSNGTQYNSTEGQQTGEDTSVACPYHCGTVLTGMYAHGNLTRHLKSQACEGSGKEKVKYPCPISGCGKEYIRKDGLSVHMRRQHGAPPASQVRI</sequence>
<dbReference type="Gene3D" id="3.30.160.60">
    <property type="entry name" value="Classic Zinc Finger"/>
    <property type="match status" value="1"/>
</dbReference>
<dbReference type="GeneID" id="63854284"/>
<feature type="region of interest" description="Disordered" evidence="2">
    <location>
        <begin position="1"/>
        <end position="26"/>
    </location>
</feature>
<dbReference type="GO" id="GO:0008270">
    <property type="term" value="F:zinc ion binding"/>
    <property type="evidence" value="ECO:0007669"/>
    <property type="project" value="UniProtKB-KW"/>
</dbReference>
<keyword evidence="1" id="KW-0862">Zinc</keyword>
<feature type="region of interest" description="Disordered" evidence="2">
    <location>
        <begin position="90"/>
        <end position="146"/>
    </location>
</feature>
<evidence type="ECO:0000313" key="5">
    <source>
        <dbReference type="Proteomes" id="UP000800039"/>
    </source>
</evidence>
<dbReference type="PROSITE" id="PS50157">
    <property type="entry name" value="ZINC_FINGER_C2H2_2"/>
    <property type="match status" value="1"/>
</dbReference>
<keyword evidence="5" id="KW-1185">Reference proteome</keyword>
<feature type="compositionally biased region" description="Basic and acidic residues" evidence="2">
    <location>
        <begin position="1"/>
        <end position="11"/>
    </location>
</feature>
<dbReference type="InterPro" id="IPR013087">
    <property type="entry name" value="Znf_C2H2_type"/>
</dbReference>
<proteinExistence type="predicted"/>